<keyword evidence="3" id="KW-1185">Reference proteome</keyword>
<dbReference type="PANTHER" id="PTHR24559:SF444">
    <property type="entry name" value="REVERSE TRANSCRIPTASE DOMAIN-CONTAINING PROTEIN"/>
    <property type="match status" value="1"/>
</dbReference>
<organism evidence="2 3">
    <name type="scientific">Mucuna pruriens</name>
    <name type="common">Velvet bean</name>
    <name type="synonym">Dolichos pruriens</name>
    <dbReference type="NCBI Taxonomy" id="157652"/>
    <lineage>
        <taxon>Eukaryota</taxon>
        <taxon>Viridiplantae</taxon>
        <taxon>Streptophyta</taxon>
        <taxon>Embryophyta</taxon>
        <taxon>Tracheophyta</taxon>
        <taxon>Spermatophyta</taxon>
        <taxon>Magnoliopsida</taxon>
        <taxon>eudicotyledons</taxon>
        <taxon>Gunneridae</taxon>
        <taxon>Pentapetalae</taxon>
        <taxon>rosids</taxon>
        <taxon>fabids</taxon>
        <taxon>Fabales</taxon>
        <taxon>Fabaceae</taxon>
        <taxon>Papilionoideae</taxon>
        <taxon>50 kb inversion clade</taxon>
        <taxon>NPAAA clade</taxon>
        <taxon>indigoferoid/millettioid clade</taxon>
        <taxon>Phaseoleae</taxon>
        <taxon>Mucuna</taxon>
    </lineage>
</organism>
<dbReference type="InterPro" id="IPR000477">
    <property type="entry name" value="RT_dom"/>
</dbReference>
<dbReference type="Proteomes" id="UP000257109">
    <property type="component" value="Unassembled WGS sequence"/>
</dbReference>
<dbReference type="Gene3D" id="3.10.10.10">
    <property type="entry name" value="HIV Type 1 Reverse Transcriptase, subunit A, domain 1"/>
    <property type="match status" value="1"/>
</dbReference>
<sequence length="185" mass="21408">MVMVKKSNGYTNLNKACPKDLYPLPSINALVDGAFGCNQLSFMHTYSGYNQIRMHPSDESKTMFITDKGNFCYRGMSFSLKNARATYQRLMNHIFKDHTDNQLEVYVDNMVVKSTMETGHVENLASVFRVLRRYQLKLNPKKCSFEVKARKFLGFMLTRRGIEANPKKCNTIIDMRSHRSVKEVQ</sequence>
<dbReference type="InterPro" id="IPR043128">
    <property type="entry name" value="Rev_trsase/Diguanyl_cyclase"/>
</dbReference>
<dbReference type="AlphaFoldDB" id="A0A371FL27"/>
<dbReference type="InterPro" id="IPR053134">
    <property type="entry name" value="RNA-dir_DNA_polymerase"/>
</dbReference>
<evidence type="ECO:0000313" key="2">
    <source>
        <dbReference type="EMBL" id="RDX79006.1"/>
    </source>
</evidence>
<feature type="non-terminal residue" evidence="2">
    <location>
        <position position="1"/>
    </location>
</feature>
<dbReference type="SUPFAM" id="SSF56672">
    <property type="entry name" value="DNA/RNA polymerases"/>
    <property type="match status" value="1"/>
</dbReference>
<reference evidence="2" key="1">
    <citation type="submission" date="2018-05" db="EMBL/GenBank/DDBJ databases">
        <title>Draft genome of Mucuna pruriens seed.</title>
        <authorList>
            <person name="Nnadi N.E."/>
            <person name="Vos R."/>
            <person name="Hasami M.H."/>
            <person name="Devisetty U.K."/>
            <person name="Aguiy J.C."/>
        </authorList>
    </citation>
    <scope>NUCLEOTIDE SEQUENCE [LARGE SCALE GENOMIC DNA]</scope>
    <source>
        <strain evidence="2">JCA_2017</strain>
    </source>
</reference>
<accession>A0A371FL27</accession>
<proteinExistence type="predicted"/>
<dbReference type="Pfam" id="PF00078">
    <property type="entry name" value="RVT_1"/>
    <property type="match status" value="1"/>
</dbReference>
<name>A0A371FL27_MUCPR</name>
<dbReference type="EMBL" id="QJKJ01008666">
    <property type="protein sequence ID" value="RDX79006.1"/>
    <property type="molecule type" value="Genomic_DNA"/>
</dbReference>
<evidence type="ECO:0000259" key="1">
    <source>
        <dbReference type="Pfam" id="PF00078"/>
    </source>
</evidence>
<comment type="caution">
    <text evidence="2">The sequence shown here is derived from an EMBL/GenBank/DDBJ whole genome shotgun (WGS) entry which is preliminary data.</text>
</comment>
<dbReference type="CDD" id="cd01647">
    <property type="entry name" value="RT_LTR"/>
    <property type="match status" value="1"/>
</dbReference>
<dbReference type="OrthoDB" id="542221at2759"/>
<evidence type="ECO:0000313" key="3">
    <source>
        <dbReference type="Proteomes" id="UP000257109"/>
    </source>
</evidence>
<feature type="domain" description="Reverse transcriptase" evidence="1">
    <location>
        <begin position="10"/>
        <end position="156"/>
    </location>
</feature>
<gene>
    <name evidence="2" type="primary">pol</name>
    <name evidence="2" type="ORF">CR513_40609</name>
</gene>
<dbReference type="PANTHER" id="PTHR24559">
    <property type="entry name" value="TRANSPOSON TY3-I GAG-POL POLYPROTEIN"/>
    <property type="match status" value="1"/>
</dbReference>
<protein>
    <submittedName>
        <fullName evidence="2">Retrovirus-related Pol polyprotein from transposon opus</fullName>
    </submittedName>
</protein>
<dbReference type="InterPro" id="IPR043502">
    <property type="entry name" value="DNA/RNA_pol_sf"/>
</dbReference>
<dbReference type="Gene3D" id="3.30.70.270">
    <property type="match status" value="1"/>
</dbReference>